<dbReference type="Proteomes" id="UP000299211">
    <property type="component" value="Unassembled WGS sequence"/>
</dbReference>
<dbReference type="AlphaFoldDB" id="A0A4D4N783"/>
<reference evidence="2 3" key="1">
    <citation type="submission" date="2019-04" db="EMBL/GenBank/DDBJ databases">
        <title>Draft genome sequences of Streptomyces avermitilis ATCC 31267.</title>
        <authorList>
            <person name="Komaki H."/>
            <person name="Tamura T."/>
            <person name="Hosoyama A."/>
        </authorList>
    </citation>
    <scope>NUCLEOTIDE SEQUENCE [LARGE SCALE GENOMIC DNA]</scope>
    <source>
        <strain evidence="2 3">ATCC 31267</strain>
    </source>
</reference>
<dbReference type="EMBL" id="BJHY01000002">
    <property type="protein sequence ID" value="GDY79696.1"/>
    <property type="molecule type" value="Genomic_DNA"/>
</dbReference>
<accession>A0A4D4N783</accession>
<dbReference type="RefSeq" id="WP_010982083.1">
    <property type="nucleotide sequence ID" value="NZ_BAABTN010000112.1"/>
</dbReference>
<dbReference type="EMBL" id="BJHX01000002">
    <property type="protein sequence ID" value="GDY69447.1"/>
    <property type="molecule type" value="Genomic_DNA"/>
</dbReference>
<reference evidence="1 4" key="2">
    <citation type="submission" date="2019-04" db="EMBL/GenBank/DDBJ databases">
        <title>Draft genome sequences of Streptomyces avermitilis NBRC 14893.</title>
        <authorList>
            <person name="Komaki H."/>
            <person name="Tamura T."/>
            <person name="Hosoyama A."/>
        </authorList>
    </citation>
    <scope>NUCLEOTIDE SEQUENCE [LARGE SCALE GENOMIC DNA]</scope>
    <source>
        <strain evidence="1 4">NBRC 14893</strain>
    </source>
</reference>
<evidence type="ECO:0000313" key="1">
    <source>
        <dbReference type="EMBL" id="GDY69447.1"/>
    </source>
</evidence>
<protein>
    <submittedName>
        <fullName evidence="2">Uncharacterized protein</fullName>
    </submittedName>
</protein>
<evidence type="ECO:0000313" key="3">
    <source>
        <dbReference type="Proteomes" id="UP000299211"/>
    </source>
</evidence>
<organism evidence="2 3">
    <name type="scientific">Streptomyces avermitilis</name>
    <dbReference type="NCBI Taxonomy" id="33903"/>
    <lineage>
        <taxon>Bacteria</taxon>
        <taxon>Bacillati</taxon>
        <taxon>Actinomycetota</taxon>
        <taxon>Actinomycetes</taxon>
        <taxon>Kitasatosporales</taxon>
        <taxon>Streptomycetaceae</taxon>
        <taxon>Streptomyces</taxon>
    </lineage>
</organism>
<evidence type="ECO:0000313" key="2">
    <source>
        <dbReference type="EMBL" id="GDY79696.1"/>
    </source>
</evidence>
<gene>
    <name evidence="1" type="ORF">SAV14893_088400</name>
    <name evidence="2" type="ORF">SAV31267_091810</name>
</gene>
<evidence type="ECO:0000313" key="4">
    <source>
        <dbReference type="Proteomes" id="UP000302139"/>
    </source>
</evidence>
<sequence>MYCDAKFGISCAQEYRLLDVARVLGAIQAAVAASDPSADPALAALRHVVDDLAVKGLAG</sequence>
<comment type="caution">
    <text evidence="2">The sequence shown here is derived from an EMBL/GenBank/DDBJ whole genome shotgun (WGS) entry which is preliminary data.</text>
</comment>
<proteinExistence type="predicted"/>
<name>A0A4D4N783_STRAX</name>
<dbReference type="Proteomes" id="UP000302139">
    <property type="component" value="Unassembled WGS sequence"/>
</dbReference>
<dbReference type="GeneID" id="41537784"/>